<keyword evidence="6" id="KW-1185">Reference proteome</keyword>
<gene>
    <name evidence="1" type="ORF">DYL72_15050</name>
    <name evidence="2" type="ORF">DYL72_15845</name>
    <name evidence="3" type="ORF">EAY46_15635</name>
    <name evidence="4" type="ORF">ERJ77_25360</name>
</gene>
<sequence>MNENEMIEFFEWAEANLKGFVVEDCSESKHFYINNEMVGGWAGDTRQYFYNQNDELAKALRMMDAANAQ</sequence>
<dbReference type="RefSeq" id="WP_116285057.1">
    <property type="nucleotide sequence ID" value="NZ_CP034672.1"/>
</dbReference>
<dbReference type="Proteomes" id="UP000726136">
    <property type="component" value="Unassembled WGS sequence"/>
</dbReference>
<dbReference type="EMBL" id="CP034672">
    <property type="protein sequence ID" value="AZS26375.1"/>
    <property type="molecule type" value="Genomic_DNA"/>
</dbReference>
<dbReference type="EMBL" id="SCLC01001293">
    <property type="protein sequence ID" value="MBF4437750.1"/>
    <property type="molecule type" value="Genomic_DNA"/>
</dbReference>
<dbReference type="AlphaFoldDB" id="A0A7U6J558"/>
<dbReference type="Proteomes" id="UP000256923">
    <property type="component" value="Chromosome 1"/>
</dbReference>
<evidence type="ECO:0000313" key="4">
    <source>
        <dbReference type="EMBL" id="MBF4437750.1"/>
    </source>
</evidence>
<accession>A0A7U6J558</accession>
<organism evidence="2 5">
    <name type="scientific">Vibrio anguillarum</name>
    <name type="common">Listonella anguillarum</name>
    <dbReference type="NCBI Taxonomy" id="55601"/>
    <lineage>
        <taxon>Bacteria</taxon>
        <taxon>Pseudomonadati</taxon>
        <taxon>Pseudomonadota</taxon>
        <taxon>Gammaproteobacteria</taxon>
        <taxon>Vibrionales</taxon>
        <taxon>Vibrionaceae</taxon>
        <taxon>Vibrio</taxon>
    </lineage>
</organism>
<evidence type="ECO:0000313" key="1">
    <source>
        <dbReference type="EMBL" id="AZS26223.1"/>
    </source>
</evidence>
<evidence type="ECO:0000313" key="3">
    <source>
        <dbReference type="EMBL" id="MBF4374501.1"/>
    </source>
</evidence>
<reference evidence="3 6" key="2">
    <citation type="journal article" date="2021" name="PeerJ">
        <title>Analysis of 44 Vibrio anguillarum genomes reveals high genetic diversity.</title>
        <authorList>
            <person name="Hansen M.J."/>
            <person name="Dalsgaard I."/>
        </authorList>
    </citation>
    <scope>NUCLEOTIDE SEQUENCE</scope>
    <source>
        <strain evidence="3 6">040915-1/1B</strain>
        <strain evidence="4">850617-1/1</strain>
    </source>
</reference>
<dbReference type="EMBL" id="CP034672">
    <property type="protein sequence ID" value="AZS26223.1"/>
    <property type="molecule type" value="Genomic_DNA"/>
</dbReference>
<reference evidence="2 5" key="1">
    <citation type="submission" date="2018-12" db="EMBL/GenBank/DDBJ databases">
        <title>Characterization and Draft Genome of Vibrio anguillarum J360 Marine Pathogen Isolated from an Outbreak in Lumpfish (Cyclopterus lumpus).</title>
        <authorList>
            <person name="Vasquez J.I."/>
            <person name="Cao T."/>
            <person name="Chakraborty S."/>
            <person name="Gnanagobal H."/>
            <person name="Wescot J."/>
            <person name="Boyce D."/>
            <person name="Santander J."/>
        </authorList>
    </citation>
    <scope>NUCLEOTIDE SEQUENCE [LARGE SCALE GENOMIC DNA]</scope>
    <source>
        <strain evidence="2 5">J360</strain>
    </source>
</reference>
<proteinExistence type="predicted"/>
<name>A0A7U6J558_VIBAN</name>
<evidence type="ECO:0000313" key="5">
    <source>
        <dbReference type="Proteomes" id="UP000256923"/>
    </source>
</evidence>
<evidence type="ECO:0000313" key="6">
    <source>
        <dbReference type="Proteomes" id="UP000726136"/>
    </source>
</evidence>
<protein>
    <submittedName>
        <fullName evidence="2">Uncharacterized protein</fullName>
    </submittedName>
</protein>
<evidence type="ECO:0000313" key="2">
    <source>
        <dbReference type="EMBL" id="AZS26375.1"/>
    </source>
</evidence>
<dbReference type="EMBL" id="RDPI01000019">
    <property type="protein sequence ID" value="MBF4374501.1"/>
    <property type="molecule type" value="Genomic_DNA"/>
</dbReference>
<dbReference type="Proteomes" id="UP000786185">
    <property type="component" value="Unassembled WGS sequence"/>
</dbReference>